<sequence length="665" mass="73000">MTLDASNPFARLAERPFHLPEYAAITPEHFREAFDDGMASQLAALDAVAADSAPATVAGVLEAWERAGDPLTKAIEVFYGVKSSDTTDAIDALEEEYAPKWAAHSDRIFMDAALYDRLTSLDARAKAGEVELDAEDAWLLADLLAAFVRNGVALPEAEQRTLRGINSRLAELETAFDKVNLAARNGGAIVVTDVTELDGLNDEELGSLRQEDGTYKIDQVNTSQHPLLEKLSNRDLRRRIHEASVTRGLGREGGPDARAIIVEAARLRAQKATLLGYPNTTAIVTERACAKTPEAVAEMLGRLGPAALAQAKKDADVLTARFAELYPGETFSPWDWAYVAEIVRREKYDLDLDALAPYLAVDKVLAAVYGAAERLYGVTFVRRPDLRGHTAEAEVYEVKDADGSTVGLFLMDFWARPTKQGGAWMSNVINQSTLLGELPVVTNDCNYPKGTTTISWDGVITMFHEFGHALHGLFAHSKYPSHSGPNTPRDFVEFPSQVNEHWAWQPDAVIPAEWAAKMQAASTFNQGFNNYEIWAAMMLDQAWHTATVDELPTQASEVEAFEASALEKAGMAYDLIPPRYRTQYFAHIWGGGYSAAYYSYVWAEVMDADAVAWFDANGGGTRANGDHFRRTLLAPGGSVDVMSTWRTFIGRDPELGPLLKRKGIA</sequence>
<dbReference type="Gene3D" id="3.40.390.10">
    <property type="entry name" value="Collagenase (Catalytic Domain)"/>
    <property type="match status" value="1"/>
</dbReference>
<proteinExistence type="inferred from homology"/>
<evidence type="ECO:0000256" key="6">
    <source>
        <dbReference type="ARBA" id="ARBA00023049"/>
    </source>
</evidence>
<gene>
    <name evidence="9" type="ORF">ET996_05345</name>
</gene>
<evidence type="ECO:0000256" key="2">
    <source>
        <dbReference type="ARBA" id="ARBA00022670"/>
    </source>
</evidence>
<dbReference type="Gene3D" id="1.10.1370.10">
    <property type="entry name" value="Neurolysin, domain 3"/>
    <property type="match status" value="1"/>
</dbReference>
<dbReference type="OrthoDB" id="9773538at2"/>
<dbReference type="Gene3D" id="1.10.1370.40">
    <property type="match status" value="1"/>
</dbReference>
<evidence type="ECO:0000256" key="4">
    <source>
        <dbReference type="ARBA" id="ARBA00022801"/>
    </source>
</evidence>
<accession>A0A4Q9KNF9</accession>
<name>A0A4Q9KNF9_PROTD</name>
<dbReference type="GO" id="GO:0005829">
    <property type="term" value="C:cytosol"/>
    <property type="evidence" value="ECO:0007669"/>
    <property type="project" value="TreeGrafter"/>
</dbReference>
<dbReference type="CDD" id="cd06456">
    <property type="entry name" value="M3A_DCP"/>
    <property type="match status" value="1"/>
</dbReference>
<dbReference type="Pfam" id="PF01432">
    <property type="entry name" value="Peptidase_M3"/>
    <property type="match status" value="1"/>
</dbReference>
<keyword evidence="10" id="KW-1185">Reference proteome</keyword>
<evidence type="ECO:0000256" key="5">
    <source>
        <dbReference type="ARBA" id="ARBA00022833"/>
    </source>
</evidence>
<keyword evidence="6 7" id="KW-0482">Metalloprotease</keyword>
<dbReference type="AlphaFoldDB" id="A0A4Q9KNF9"/>
<dbReference type="GO" id="GO:0004180">
    <property type="term" value="F:carboxypeptidase activity"/>
    <property type="evidence" value="ECO:0007669"/>
    <property type="project" value="TreeGrafter"/>
</dbReference>
<dbReference type="SUPFAM" id="SSF55486">
    <property type="entry name" value="Metalloproteases ('zincins'), catalytic domain"/>
    <property type="match status" value="1"/>
</dbReference>
<dbReference type="InterPro" id="IPR034005">
    <property type="entry name" value="M3A_DCP"/>
</dbReference>
<evidence type="ECO:0000256" key="1">
    <source>
        <dbReference type="ARBA" id="ARBA00006040"/>
    </source>
</evidence>
<evidence type="ECO:0000256" key="7">
    <source>
        <dbReference type="RuleBase" id="RU003435"/>
    </source>
</evidence>
<evidence type="ECO:0000313" key="10">
    <source>
        <dbReference type="Proteomes" id="UP000291933"/>
    </source>
</evidence>
<dbReference type="InterPro" id="IPR024077">
    <property type="entry name" value="Neurolysin/TOP_dom2"/>
</dbReference>
<feature type="domain" description="Peptidase M3A/M3B catalytic" evidence="8">
    <location>
        <begin position="228"/>
        <end position="663"/>
    </location>
</feature>
<dbReference type="Proteomes" id="UP000291933">
    <property type="component" value="Unassembled WGS sequence"/>
</dbReference>
<comment type="caution">
    <text evidence="9">The sequence shown here is derived from an EMBL/GenBank/DDBJ whole genome shotgun (WGS) entry which is preliminary data.</text>
</comment>
<dbReference type="InterPro" id="IPR045090">
    <property type="entry name" value="Pept_M3A_M3B"/>
</dbReference>
<reference evidence="9 10" key="1">
    <citation type="submission" date="2019-01" db="EMBL/GenBank/DDBJ databases">
        <title>Lactibacter flavus gen. nov., sp. nov., a novel bacterium of the family Propionibacteriaceae isolated from raw milk and dairy products.</title>
        <authorList>
            <person name="Huptas C."/>
            <person name="Wenning M."/>
            <person name="Breitenwieser F."/>
            <person name="Doll E."/>
            <person name="Von Neubeck M."/>
            <person name="Busse H.-J."/>
            <person name="Scherer S."/>
        </authorList>
    </citation>
    <scope>NUCLEOTIDE SEQUENCE [LARGE SCALE GENOMIC DNA]</scope>
    <source>
        <strain evidence="9 10">DSM 22130</strain>
    </source>
</reference>
<keyword evidence="5 7" id="KW-0862">Zinc</keyword>
<comment type="cofactor">
    <cofactor evidence="7">
        <name>Zn(2+)</name>
        <dbReference type="ChEBI" id="CHEBI:29105"/>
    </cofactor>
    <text evidence="7">Binds 1 zinc ion.</text>
</comment>
<evidence type="ECO:0000259" key="8">
    <source>
        <dbReference type="Pfam" id="PF01432"/>
    </source>
</evidence>
<keyword evidence="3 7" id="KW-0479">Metal-binding</keyword>
<dbReference type="GO" id="GO:0046872">
    <property type="term" value="F:metal ion binding"/>
    <property type="evidence" value="ECO:0007669"/>
    <property type="project" value="UniProtKB-UniRule"/>
</dbReference>
<dbReference type="RefSeq" id="WP_131171513.1">
    <property type="nucleotide sequence ID" value="NZ_FXTL01000004.1"/>
</dbReference>
<protein>
    <submittedName>
        <fullName evidence="9">M3 family peptidase</fullName>
    </submittedName>
</protein>
<dbReference type="PANTHER" id="PTHR43660:SF1">
    <property type="entry name" value="DIPEPTIDYL CARBOXYPEPTIDASE"/>
    <property type="match status" value="1"/>
</dbReference>
<keyword evidence="2 7" id="KW-0645">Protease</keyword>
<dbReference type="EMBL" id="SDMR01000004">
    <property type="protein sequence ID" value="TBT95520.1"/>
    <property type="molecule type" value="Genomic_DNA"/>
</dbReference>
<dbReference type="GO" id="GO:0006508">
    <property type="term" value="P:proteolysis"/>
    <property type="evidence" value="ECO:0007669"/>
    <property type="project" value="UniProtKB-KW"/>
</dbReference>
<dbReference type="InterPro" id="IPR024079">
    <property type="entry name" value="MetalloPept_cat_dom_sf"/>
</dbReference>
<organism evidence="9 10">
    <name type="scientific">Propioniciclava tarda</name>
    <dbReference type="NCBI Taxonomy" id="433330"/>
    <lineage>
        <taxon>Bacteria</taxon>
        <taxon>Bacillati</taxon>
        <taxon>Actinomycetota</taxon>
        <taxon>Actinomycetes</taxon>
        <taxon>Propionibacteriales</taxon>
        <taxon>Propionibacteriaceae</taxon>
        <taxon>Propioniciclava</taxon>
    </lineage>
</organism>
<keyword evidence="4 7" id="KW-0378">Hydrolase</keyword>
<dbReference type="InterPro" id="IPR001567">
    <property type="entry name" value="Pept_M3A_M3B_dom"/>
</dbReference>
<dbReference type="PANTHER" id="PTHR43660">
    <property type="entry name" value="DIPEPTIDYL CARBOXYPEPTIDASE"/>
    <property type="match status" value="1"/>
</dbReference>
<comment type="similarity">
    <text evidence="1 7">Belongs to the peptidase M3 family.</text>
</comment>
<dbReference type="GO" id="GO:0004222">
    <property type="term" value="F:metalloendopeptidase activity"/>
    <property type="evidence" value="ECO:0007669"/>
    <property type="project" value="InterPro"/>
</dbReference>
<evidence type="ECO:0000256" key="3">
    <source>
        <dbReference type="ARBA" id="ARBA00022723"/>
    </source>
</evidence>
<evidence type="ECO:0000313" key="9">
    <source>
        <dbReference type="EMBL" id="TBT95520.1"/>
    </source>
</evidence>